<proteinExistence type="predicted"/>
<dbReference type="Gene3D" id="3.40.50.620">
    <property type="entry name" value="HUPs"/>
    <property type="match status" value="1"/>
</dbReference>
<dbReference type="Proteomes" id="UP000034849">
    <property type="component" value="Unassembled WGS sequence"/>
</dbReference>
<dbReference type="InterPro" id="IPR014729">
    <property type="entry name" value="Rossmann-like_a/b/a_fold"/>
</dbReference>
<accession>A0A0G0G8C9</accession>
<dbReference type="SUPFAM" id="SSF52402">
    <property type="entry name" value="Adenine nucleotide alpha hydrolases-like"/>
    <property type="match status" value="1"/>
</dbReference>
<name>A0A0G0G8C9_9BACT</name>
<gene>
    <name evidence="1" type="ORF">US42_C0010G0005</name>
</gene>
<dbReference type="AlphaFoldDB" id="A0A0G0G8C9"/>
<dbReference type="EMBL" id="LBSX01000010">
    <property type="protein sequence ID" value="KKQ27358.1"/>
    <property type="molecule type" value="Genomic_DNA"/>
</dbReference>
<dbReference type="STRING" id="1619046.US42_C0010G0005"/>
<protein>
    <recommendedName>
        <fullName evidence="3">UDP-N-acetyl-alpha-D-muramoyl-L-alanyl-L-glutamate epimerase</fullName>
    </recommendedName>
</protein>
<evidence type="ECO:0000313" key="1">
    <source>
        <dbReference type="EMBL" id="KKQ27358.1"/>
    </source>
</evidence>
<sequence>MNKALLINAKTSGNGININLLSHNYKITYPKKIWVSLPNDFKKIFLDNLVYASTNFLPLMLKKNKIVYNTNPPILENLLYKNVLFDLINCERGDHKPHLAYLKNFYNLEFLFASQESTLPKTTDWQTNEKTVIVPFTFGKESLATVALCQEIGLKPILVYCQEPSQPYEEKYKLKALKKFSQEFGLTYYFLKNDPGLFRYGKAFNFKKPTEIGWGTQTTVLALMMLPFAYKHKAKYILFGNEYSNNEYNWKNGWKEWLSYDQTNENIINQDNMVRLLSNDQVKIRSTFQPLEEINIFFLLHHRYPEYGKYQFSCIAEEPLLKNSQWCHNCYKCALMFLFAECCKIDHQKIGFKKNLLNLPNLYDHYFGKKFAAGSNKELDFSFYILHNRQHSSNYLKQFKKEKLPKTKTWSYYLKYYTSQKSYTNLPEKFENKMLKIFTEELSHFKNVIAK</sequence>
<reference evidence="1 2" key="1">
    <citation type="journal article" date="2015" name="Nature">
        <title>rRNA introns, odd ribosomes, and small enigmatic genomes across a large radiation of phyla.</title>
        <authorList>
            <person name="Brown C.T."/>
            <person name="Hug L.A."/>
            <person name="Thomas B.C."/>
            <person name="Sharon I."/>
            <person name="Castelle C.J."/>
            <person name="Singh A."/>
            <person name="Wilkins M.J."/>
            <person name="Williams K.H."/>
            <person name="Banfield J.F."/>
        </authorList>
    </citation>
    <scope>NUCLEOTIDE SEQUENCE [LARGE SCALE GENOMIC DNA]</scope>
</reference>
<evidence type="ECO:0000313" key="2">
    <source>
        <dbReference type="Proteomes" id="UP000034849"/>
    </source>
</evidence>
<organism evidence="1 2">
    <name type="scientific">Candidatus Magasanikbacteria bacterium GW2011_GWC2_37_14</name>
    <dbReference type="NCBI Taxonomy" id="1619046"/>
    <lineage>
        <taxon>Bacteria</taxon>
        <taxon>Candidatus Magasanikiibacteriota</taxon>
    </lineage>
</organism>
<comment type="caution">
    <text evidence="1">The sequence shown here is derived from an EMBL/GenBank/DDBJ whole genome shotgun (WGS) entry which is preliminary data.</text>
</comment>
<evidence type="ECO:0008006" key="3">
    <source>
        <dbReference type="Google" id="ProtNLM"/>
    </source>
</evidence>